<keyword evidence="2" id="KW-0378">Hydrolase</keyword>
<keyword evidence="5" id="KW-1185">Reference proteome</keyword>
<dbReference type="PANTHER" id="PTHR46118">
    <property type="entry name" value="PROTEIN ABHD11"/>
    <property type="match status" value="1"/>
</dbReference>
<reference evidence="4 5" key="1">
    <citation type="submission" date="2022-12" db="EMBL/GenBank/DDBJ databases">
        <title>Genomic features and morphological characterization of a novel Knufia sp. strain isolated from spacecraft assembly facility.</title>
        <authorList>
            <person name="Teixeira M."/>
            <person name="Chander A.M."/>
            <person name="Stajich J.E."/>
            <person name="Venkateswaran K."/>
        </authorList>
    </citation>
    <scope>NUCLEOTIDE SEQUENCE [LARGE SCALE GENOMIC DNA]</scope>
    <source>
        <strain evidence="4 5">FJI-L2-BK-P2</strain>
    </source>
</reference>
<evidence type="ECO:0000259" key="3">
    <source>
        <dbReference type="Pfam" id="PF00561"/>
    </source>
</evidence>
<dbReference type="GO" id="GO:0005739">
    <property type="term" value="C:mitochondrion"/>
    <property type="evidence" value="ECO:0007669"/>
    <property type="project" value="TreeGrafter"/>
</dbReference>
<proteinExistence type="inferred from homology"/>
<evidence type="ECO:0000313" key="4">
    <source>
        <dbReference type="EMBL" id="KAK5954568.1"/>
    </source>
</evidence>
<evidence type="ECO:0000256" key="1">
    <source>
        <dbReference type="ARBA" id="ARBA00008645"/>
    </source>
</evidence>
<protein>
    <recommendedName>
        <fullName evidence="3">AB hydrolase-1 domain-containing protein</fullName>
    </recommendedName>
</protein>
<comment type="caution">
    <text evidence="4">The sequence shown here is derived from an EMBL/GenBank/DDBJ whole genome shotgun (WGS) entry which is preliminary data.</text>
</comment>
<dbReference type="Gene3D" id="3.40.50.1820">
    <property type="entry name" value="alpha/beta hydrolase"/>
    <property type="match status" value="1"/>
</dbReference>
<sequence>MRIILPRTTVLRRFFSTTPRCLLDSPLDLAYTRHDPPSPPKQPKPPMIIMHGLFGSQRNNRTFSKVLAQQLLRPVYTVDLRNHGASPHNPTHTYTSMSIDIEHFLTHQLQLSVSRTKPILIGHSMGAKVAMTAALRNPTWYSGIIPLDNAPVDAALKSDFGNYVRAMQEIESHTPALTKQSDADAILAKYESNIGIRQFLLTNLMKDPSSTDKKTLIWRVPLNILAKNLDNMADFPYKDPEEARFEGPTLVVRGGESRYVADETLPVFGRFFPRFEMVDVKGAGHWVVSEAFEEVVGAVVEWVRRVVDLDQDLDG</sequence>
<dbReference type="SUPFAM" id="SSF53474">
    <property type="entry name" value="alpha/beta-Hydrolases"/>
    <property type="match status" value="1"/>
</dbReference>
<accession>A0AAN8F0P8</accession>
<dbReference type="GO" id="GO:0052689">
    <property type="term" value="F:carboxylic ester hydrolase activity"/>
    <property type="evidence" value="ECO:0007669"/>
    <property type="project" value="TreeGrafter"/>
</dbReference>
<gene>
    <name evidence="4" type="ORF">OHC33_004290</name>
</gene>
<comment type="similarity">
    <text evidence="1">Belongs to the AB hydrolase superfamily.</text>
</comment>
<dbReference type="EMBL" id="JAKLMC020000008">
    <property type="protein sequence ID" value="KAK5954568.1"/>
    <property type="molecule type" value="Genomic_DNA"/>
</dbReference>
<dbReference type="InterPro" id="IPR000073">
    <property type="entry name" value="AB_hydrolase_1"/>
</dbReference>
<evidence type="ECO:0000313" key="5">
    <source>
        <dbReference type="Proteomes" id="UP001316803"/>
    </source>
</evidence>
<evidence type="ECO:0000256" key="2">
    <source>
        <dbReference type="ARBA" id="ARBA00022801"/>
    </source>
</evidence>
<dbReference type="AlphaFoldDB" id="A0AAN8F0P8"/>
<dbReference type="Pfam" id="PF00561">
    <property type="entry name" value="Abhydrolase_1"/>
    <property type="match status" value="1"/>
</dbReference>
<name>A0AAN8F0P8_9EURO</name>
<feature type="domain" description="AB hydrolase-1" evidence="3">
    <location>
        <begin position="45"/>
        <end position="290"/>
    </location>
</feature>
<dbReference type="FunFam" id="3.40.50.1820:FF:000039">
    <property type="entry name" value="Esterase ybfF"/>
    <property type="match status" value="1"/>
</dbReference>
<organism evidence="4 5">
    <name type="scientific">Knufia fluminis</name>
    <dbReference type="NCBI Taxonomy" id="191047"/>
    <lineage>
        <taxon>Eukaryota</taxon>
        <taxon>Fungi</taxon>
        <taxon>Dikarya</taxon>
        <taxon>Ascomycota</taxon>
        <taxon>Pezizomycotina</taxon>
        <taxon>Eurotiomycetes</taxon>
        <taxon>Chaetothyriomycetidae</taxon>
        <taxon>Chaetothyriales</taxon>
        <taxon>Trichomeriaceae</taxon>
        <taxon>Knufia</taxon>
    </lineage>
</organism>
<dbReference type="PANTHER" id="PTHR46118:SF4">
    <property type="entry name" value="PROTEIN ABHD11"/>
    <property type="match status" value="1"/>
</dbReference>
<dbReference type="Proteomes" id="UP001316803">
    <property type="component" value="Unassembled WGS sequence"/>
</dbReference>
<dbReference type="InterPro" id="IPR029058">
    <property type="entry name" value="AB_hydrolase_fold"/>
</dbReference>